<dbReference type="InterPro" id="IPR048423">
    <property type="entry name" value="DRL_cat"/>
</dbReference>
<protein>
    <submittedName>
        <fullName evidence="2">NAD(P)H-dependent oxidoreductase</fullName>
    </submittedName>
</protein>
<dbReference type="PANTHER" id="PTHR37850">
    <property type="entry name" value="STRU PROTEIN"/>
    <property type="match status" value="1"/>
</dbReference>
<dbReference type="SMART" id="SM00858">
    <property type="entry name" value="SAF"/>
    <property type="match status" value="1"/>
</dbReference>
<reference evidence="3" key="1">
    <citation type="journal article" date="2019" name="Int. J. Syst. Evol. Microbiol.">
        <title>The Global Catalogue of Microorganisms (GCM) 10K type strain sequencing project: providing services to taxonomists for standard genome sequencing and annotation.</title>
        <authorList>
            <consortium name="The Broad Institute Genomics Platform"/>
            <consortium name="The Broad Institute Genome Sequencing Center for Infectious Disease"/>
            <person name="Wu L."/>
            <person name="Ma J."/>
        </authorList>
    </citation>
    <scope>NUCLEOTIDE SEQUENCE [LARGE SCALE GENOMIC DNA]</scope>
    <source>
        <strain evidence="3">KCTC 12847</strain>
    </source>
</reference>
<dbReference type="SUPFAM" id="SSF51735">
    <property type="entry name" value="NAD(P)-binding Rossmann-fold domains"/>
    <property type="match status" value="1"/>
</dbReference>
<organism evidence="2 3">
    <name type="scientific">Modicisalibacter luteus</name>
    <dbReference type="NCBI Taxonomy" id="453962"/>
    <lineage>
        <taxon>Bacteria</taxon>
        <taxon>Pseudomonadati</taxon>
        <taxon>Pseudomonadota</taxon>
        <taxon>Gammaproteobacteria</taxon>
        <taxon>Oceanospirillales</taxon>
        <taxon>Halomonadaceae</taxon>
        <taxon>Modicisalibacter</taxon>
    </lineage>
</organism>
<feature type="domain" description="SAF" evidence="1">
    <location>
        <begin position="351"/>
        <end position="416"/>
    </location>
</feature>
<dbReference type="RefSeq" id="WP_019016784.1">
    <property type="nucleotide sequence ID" value="NZ_BMXD01000007.1"/>
</dbReference>
<dbReference type="InterPro" id="IPR013974">
    <property type="entry name" value="SAF"/>
</dbReference>
<proteinExistence type="predicted"/>
<evidence type="ECO:0000313" key="2">
    <source>
        <dbReference type="EMBL" id="MFC3291399.1"/>
    </source>
</evidence>
<sequence>MIIIDTGLAKRQAEGNPIRVGMVGAGFQASGIGLQIMTATPGMKLCAIANRNIPAAISVFGQAGIDPVQCDTQEALETAISAGRPAVTEDAVALARSGGLDAIIEVTGSVEFAAHAVVAALESGKHVIQMNAELDGTVGPILKKKADAAGVIYTFSDGDQPGVQMNLHRFVAGLGLTPVLCGNIKGLHDPYRNPATQESFAKRWGQKPAMVASFADGTKISFEQAIVANGTDMQVARRGMLGPDFSQGDPGAPLVPIEETISSFEPHLDPAGPGLVDYVVGARPGPGVFVLGTLENPRQKHYLELYKMGKGPYYCFYTPYHLCHFEVPNSIARAVLFNDAVLAPKHGPKVGVIAVAKKSLAVGEEIKDFGGFEVYGVAENIETIRQDRLLPVGLALGCSLAKPVEKDTPLTFEDVQFPSDRLIDRLYAEQEHFFA</sequence>
<dbReference type="PANTHER" id="PTHR37850:SF1">
    <property type="entry name" value="SAF DOMAIN PROTEIN"/>
    <property type="match status" value="1"/>
</dbReference>
<dbReference type="Pfam" id="PF21135">
    <property type="entry name" value="DRL_cat"/>
    <property type="match status" value="1"/>
</dbReference>
<dbReference type="EMBL" id="JBHRUH010000010">
    <property type="protein sequence ID" value="MFC3291399.1"/>
    <property type="molecule type" value="Genomic_DNA"/>
</dbReference>
<accession>A0ABV7M0I4</accession>
<gene>
    <name evidence="2" type="ORF">ACFOEI_04900</name>
</gene>
<dbReference type="InterPro" id="IPR036291">
    <property type="entry name" value="NAD(P)-bd_dom_sf"/>
</dbReference>
<dbReference type="InterPro" id="IPR005106">
    <property type="entry name" value="Asp/hSer_DH_NAD-bd"/>
</dbReference>
<evidence type="ECO:0000259" key="1">
    <source>
        <dbReference type="SMART" id="SM00858"/>
    </source>
</evidence>
<dbReference type="Gene3D" id="3.40.50.720">
    <property type="entry name" value="NAD(P)-binding Rossmann-like Domain"/>
    <property type="match status" value="1"/>
</dbReference>
<keyword evidence="3" id="KW-1185">Reference proteome</keyword>
<dbReference type="Proteomes" id="UP001595640">
    <property type="component" value="Unassembled WGS sequence"/>
</dbReference>
<dbReference type="CDD" id="cd11616">
    <property type="entry name" value="SAF_DH_OX_like"/>
    <property type="match status" value="1"/>
</dbReference>
<name>A0ABV7M0I4_9GAMM</name>
<comment type="caution">
    <text evidence="2">The sequence shown here is derived from an EMBL/GenBank/DDBJ whole genome shotgun (WGS) entry which is preliminary data.</text>
</comment>
<evidence type="ECO:0000313" key="3">
    <source>
        <dbReference type="Proteomes" id="UP001595640"/>
    </source>
</evidence>
<dbReference type="Pfam" id="PF03447">
    <property type="entry name" value="NAD_binding_3"/>
    <property type="match status" value="1"/>
</dbReference>